<evidence type="ECO:0000313" key="2">
    <source>
        <dbReference type="EMBL" id="GBP77215.1"/>
    </source>
</evidence>
<name>A0A4C1YSA1_EUMVA</name>
<accession>A0A4C1YSA1</accession>
<protein>
    <submittedName>
        <fullName evidence="2">Uncharacterized protein</fullName>
    </submittedName>
</protein>
<feature type="compositionally biased region" description="Low complexity" evidence="1">
    <location>
        <begin position="84"/>
        <end position="103"/>
    </location>
</feature>
<dbReference type="EMBL" id="BGZK01001322">
    <property type="protein sequence ID" value="GBP77215.1"/>
    <property type="molecule type" value="Genomic_DNA"/>
</dbReference>
<evidence type="ECO:0000256" key="1">
    <source>
        <dbReference type="SAM" id="MobiDB-lite"/>
    </source>
</evidence>
<comment type="caution">
    <text evidence="2">The sequence shown here is derived from an EMBL/GenBank/DDBJ whole genome shotgun (WGS) entry which is preliminary data.</text>
</comment>
<dbReference type="AlphaFoldDB" id="A0A4C1YSA1"/>
<proteinExistence type="predicted"/>
<keyword evidence="3" id="KW-1185">Reference proteome</keyword>
<gene>
    <name evidence="2" type="ORF">EVAR_56951_1</name>
</gene>
<feature type="region of interest" description="Disordered" evidence="1">
    <location>
        <begin position="1"/>
        <end position="104"/>
    </location>
</feature>
<organism evidence="2 3">
    <name type="scientific">Eumeta variegata</name>
    <name type="common">Bagworm moth</name>
    <name type="synonym">Eumeta japonica</name>
    <dbReference type="NCBI Taxonomy" id="151549"/>
    <lineage>
        <taxon>Eukaryota</taxon>
        <taxon>Metazoa</taxon>
        <taxon>Ecdysozoa</taxon>
        <taxon>Arthropoda</taxon>
        <taxon>Hexapoda</taxon>
        <taxon>Insecta</taxon>
        <taxon>Pterygota</taxon>
        <taxon>Neoptera</taxon>
        <taxon>Endopterygota</taxon>
        <taxon>Lepidoptera</taxon>
        <taxon>Glossata</taxon>
        <taxon>Ditrysia</taxon>
        <taxon>Tineoidea</taxon>
        <taxon>Psychidae</taxon>
        <taxon>Oiketicinae</taxon>
        <taxon>Eumeta</taxon>
    </lineage>
</organism>
<reference evidence="2 3" key="1">
    <citation type="journal article" date="2019" name="Commun. Biol.">
        <title>The bagworm genome reveals a unique fibroin gene that provides high tensile strength.</title>
        <authorList>
            <person name="Kono N."/>
            <person name="Nakamura H."/>
            <person name="Ohtoshi R."/>
            <person name="Tomita M."/>
            <person name="Numata K."/>
            <person name="Arakawa K."/>
        </authorList>
    </citation>
    <scope>NUCLEOTIDE SEQUENCE [LARGE SCALE GENOMIC DNA]</scope>
</reference>
<sequence>MEVKINLSREPTKRSAATRPSEEFNSEWNDDSNNSNELDITTIQRDEKHPSPRPAHPSNKHVVTTPSGYSFIRFSKKAKAQSRPPSSTPAASAPAPSAYTAAPVKSTKSIYDALSSSWKLFEPSVALQ</sequence>
<dbReference type="Proteomes" id="UP000299102">
    <property type="component" value="Unassembled WGS sequence"/>
</dbReference>
<evidence type="ECO:0000313" key="3">
    <source>
        <dbReference type="Proteomes" id="UP000299102"/>
    </source>
</evidence>